<evidence type="ECO:0000313" key="2">
    <source>
        <dbReference type="EMBL" id="MBP2239602.1"/>
    </source>
</evidence>
<name>A0ABS4R9N9_9BACI</name>
<protein>
    <recommendedName>
        <fullName evidence="4">DUF5673 domain-containing protein</fullName>
    </recommendedName>
</protein>
<feature type="transmembrane region" description="Helical" evidence="1">
    <location>
        <begin position="6"/>
        <end position="29"/>
    </location>
</feature>
<keyword evidence="3" id="KW-1185">Reference proteome</keyword>
<dbReference type="RefSeq" id="WP_066394748.1">
    <property type="nucleotide sequence ID" value="NZ_JAGIKZ010000001.1"/>
</dbReference>
<evidence type="ECO:0000256" key="1">
    <source>
        <dbReference type="SAM" id="Phobius"/>
    </source>
</evidence>
<feature type="transmembrane region" description="Helical" evidence="1">
    <location>
        <begin position="41"/>
        <end position="62"/>
    </location>
</feature>
<dbReference type="Proteomes" id="UP001519293">
    <property type="component" value="Unassembled WGS sequence"/>
</dbReference>
<keyword evidence="1" id="KW-0812">Transmembrane</keyword>
<comment type="caution">
    <text evidence="2">The sequence shown here is derived from an EMBL/GenBank/DDBJ whole genome shotgun (WGS) entry which is preliminary data.</text>
</comment>
<sequence length="183" mass="21133">MLYINIIGFLAILLTSLVVIILLIRLFLFFSTQNRFPKKNLITALVGIILTSGLFFYNHYLFTFNHLKGEFYKGPVVSPTKMYSANAYFMPYGGAAGGVNLWVEITDHTEKDQTKIIYYSDAKSNFSMVWKDERTLSIINEEKDYPQSNRSIVLNVNEDIYHESGQACTSLLLKIKYKNCYQY</sequence>
<keyword evidence="1" id="KW-1133">Transmembrane helix</keyword>
<evidence type="ECO:0008006" key="4">
    <source>
        <dbReference type="Google" id="ProtNLM"/>
    </source>
</evidence>
<proteinExistence type="predicted"/>
<dbReference type="EMBL" id="JAGIKZ010000001">
    <property type="protein sequence ID" value="MBP2239602.1"/>
    <property type="molecule type" value="Genomic_DNA"/>
</dbReference>
<evidence type="ECO:0000313" key="3">
    <source>
        <dbReference type="Proteomes" id="UP001519293"/>
    </source>
</evidence>
<feature type="transmembrane region" description="Helical" evidence="1">
    <location>
        <begin position="82"/>
        <end position="103"/>
    </location>
</feature>
<accession>A0ABS4R9N9</accession>
<reference evidence="2 3" key="1">
    <citation type="submission" date="2021-03" db="EMBL/GenBank/DDBJ databases">
        <title>Genomic Encyclopedia of Type Strains, Phase IV (KMG-IV): sequencing the most valuable type-strain genomes for metagenomic binning, comparative biology and taxonomic classification.</title>
        <authorList>
            <person name="Goeker M."/>
        </authorList>
    </citation>
    <scope>NUCLEOTIDE SEQUENCE [LARGE SCALE GENOMIC DNA]</scope>
    <source>
        <strain evidence="2 3">DSM 26675</strain>
    </source>
</reference>
<dbReference type="InterPro" id="IPR035406">
    <property type="entry name" value="DUF5412"/>
</dbReference>
<gene>
    <name evidence="2" type="ORF">J2Z40_000155</name>
</gene>
<keyword evidence="1" id="KW-0472">Membrane</keyword>
<dbReference type="Pfam" id="PF17428">
    <property type="entry name" value="DUF5412"/>
    <property type="match status" value="1"/>
</dbReference>
<organism evidence="2 3">
    <name type="scientific">Cytobacillus eiseniae</name>
    <dbReference type="NCBI Taxonomy" id="762947"/>
    <lineage>
        <taxon>Bacteria</taxon>
        <taxon>Bacillati</taxon>
        <taxon>Bacillota</taxon>
        <taxon>Bacilli</taxon>
        <taxon>Bacillales</taxon>
        <taxon>Bacillaceae</taxon>
        <taxon>Cytobacillus</taxon>
    </lineage>
</organism>